<keyword evidence="4" id="KW-0238">DNA-binding</keyword>
<accession>A0AAD8JMV6</accession>
<reference evidence="10" key="1">
    <citation type="journal article" date="2023" name="bioRxiv">
        <title>Improved chromosome-level genome assembly for marigold (Tagetes erecta).</title>
        <authorList>
            <person name="Jiang F."/>
            <person name="Yuan L."/>
            <person name="Wang S."/>
            <person name="Wang H."/>
            <person name="Xu D."/>
            <person name="Wang A."/>
            <person name="Fan W."/>
        </authorList>
    </citation>
    <scope>NUCLEOTIDE SEQUENCE</scope>
    <source>
        <strain evidence="10">WSJ</strain>
        <tissue evidence="10">Leaf</tissue>
    </source>
</reference>
<comment type="caution">
    <text evidence="10">The sequence shown here is derived from an EMBL/GenBank/DDBJ whole genome shotgun (WGS) entry which is preliminary data.</text>
</comment>
<feature type="compositionally biased region" description="Low complexity" evidence="7">
    <location>
        <begin position="184"/>
        <end position="194"/>
    </location>
</feature>
<comment type="subcellular location">
    <subcellularLocation>
        <location evidence="1">Nucleus</location>
    </subcellularLocation>
</comment>
<feature type="compositionally biased region" description="Basic residues" evidence="7">
    <location>
        <begin position="94"/>
        <end position="107"/>
    </location>
</feature>
<protein>
    <recommendedName>
        <fullName evidence="12">Cycloidea-like protein</fullName>
    </recommendedName>
</protein>
<evidence type="ECO:0000259" key="9">
    <source>
        <dbReference type="PROSITE" id="PS51370"/>
    </source>
</evidence>
<evidence type="ECO:0000313" key="10">
    <source>
        <dbReference type="EMBL" id="KAK1407424.1"/>
    </source>
</evidence>
<feature type="region of interest" description="Disordered" evidence="7">
    <location>
        <begin position="77"/>
        <end position="120"/>
    </location>
</feature>
<dbReference type="PROSITE" id="PS51370">
    <property type="entry name" value="R"/>
    <property type="match status" value="1"/>
</dbReference>
<keyword evidence="5" id="KW-0804">Transcription</keyword>
<feature type="domain" description="TCP" evidence="8">
    <location>
        <begin position="101"/>
        <end position="159"/>
    </location>
</feature>
<evidence type="ECO:0000259" key="8">
    <source>
        <dbReference type="PROSITE" id="PS51369"/>
    </source>
</evidence>
<dbReference type="PANTHER" id="PTHR31072">
    <property type="entry name" value="TRANSCRIPTION FACTOR TCP4-RELATED"/>
    <property type="match status" value="1"/>
</dbReference>
<dbReference type="Pfam" id="PF03634">
    <property type="entry name" value="TCP"/>
    <property type="match status" value="1"/>
</dbReference>
<dbReference type="InterPro" id="IPR017887">
    <property type="entry name" value="TF_TCP_subgr"/>
</dbReference>
<evidence type="ECO:0000256" key="1">
    <source>
        <dbReference type="ARBA" id="ARBA00004123"/>
    </source>
</evidence>
<evidence type="ECO:0000256" key="7">
    <source>
        <dbReference type="SAM" id="MobiDB-lite"/>
    </source>
</evidence>
<keyword evidence="11" id="KW-1185">Reference proteome</keyword>
<keyword evidence="6" id="KW-0539">Nucleus</keyword>
<dbReference type="PROSITE" id="PS51369">
    <property type="entry name" value="TCP"/>
    <property type="match status" value="1"/>
</dbReference>
<evidence type="ECO:0000256" key="5">
    <source>
        <dbReference type="ARBA" id="ARBA00023163"/>
    </source>
</evidence>
<dbReference type="GO" id="GO:2000032">
    <property type="term" value="P:regulation of secondary shoot formation"/>
    <property type="evidence" value="ECO:0007669"/>
    <property type="project" value="TreeGrafter"/>
</dbReference>
<dbReference type="Proteomes" id="UP001229421">
    <property type="component" value="Unassembled WGS sequence"/>
</dbReference>
<evidence type="ECO:0000256" key="3">
    <source>
        <dbReference type="ARBA" id="ARBA00023015"/>
    </source>
</evidence>
<sequence>MNPYFFPTFSSTFQLPSNQYITLDDDGSIFNELLQQEHIFSDDHSNHSANNNAIHQQSLASDHDNIRASFQPAMGQCSNTNGGIGINKPITSNSKRRRGSNKDRHSKINTAQGPRDRRMRLSLDVSKKFFKLQDMLGFDKASKTVEWLLMKSKSNIQELVLDGRSSFSGSICEVLSEYIDDNQNAKSSSSTSTRKANKKTSKEVRKSAYLQRPLAKETRELARKRARERTLEKSSKFSCVSGGDDQFSKFRPCLDQIIEREVNRLSPWNQPEQLDAHFHLKQGVIDDNSSSMIGGWNPSFLFNYQQTGVHPQEHQFNDFETLGNLWEVKN</sequence>
<evidence type="ECO:0000256" key="4">
    <source>
        <dbReference type="ARBA" id="ARBA00023125"/>
    </source>
</evidence>
<dbReference type="InterPro" id="IPR005333">
    <property type="entry name" value="Transcription_factor_TCP"/>
</dbReference>
<dbReference type="GO" id="GO:0003700">
    <property type="term" value="F:DNA-binding transcription factor activity"/>
    <property type="evidence" value="ECO:0007669"/>
    <property type="project" value="InterPro"/>
</dbReference>
<dbReference type="PANTHER" id="PTHR31072:SF226">
    <property type="entry name" value="TRANSCRIPTION FACTOR TCP18"/>
    <property type="match status" value="1"/>
</dbReference>
<proteinExistence type="predicted"/>
<organism evidence="10 11">
    <name type="scientific">Tagetes erecta</name>
    <name type="common">African marigold</name>
    <dbReference type="NCBI Taxonomy" id="13708"/>
    <lineage>
        <taxon>Eukaryota</taxon>
        <taxon>Viridiplantae</taxon>
        <taxon>Streptophyta</taxon>
        <taxon>Embryophyta</taxon>
        <taxon>Tracheophyta</taxon>
        <taxon>Spermatophyta</taxon>
        <taxon>Magnoliopsida</taxon>
        <taxon>eudicotyledons</taxon>
        <taxon>Gunneridae</taxon>
        <taxon>Pentapetalae</taxon>
        <taxon>asterids</taxon>
        <taxon>campanulids</taxon>
        <taxon>Asterales</taxon>
        <taxon>Asteraceae</taxon>
        <taxon>Asteroideae</taxon>
        <taxon>Heliantheae alliance</taxon>
        <taxon>Tageteae</taxon>
        <taxon>Tagetes</taxon>
    </lineage>
</organism>
<evidence type="ECO:0000256" key="2">
    <source>
        <dbReference type="ARBA" id="ARBA00022473"/>
    </source>
</evidence>
<evidence type="ECO:0008006" key="12">
    <source>
        <dbReference type="Google" id="ProtNLM"/>
    </source>
</evidence>
<keyword evidence="2" id="KW-0217">Developmental protein</keyword>
<name>A0AAD8JMV6_TARER</name>
<dbReference type="GO" id="GO:0005634">
    <property type="term" value="C:nucleus"/>
    <property type="evidence" value="ECO:0007669"/>
    <property type="project" value="UniProtKB-SubCell"/>
</dbReference>
<dbReference type="EMBL" id="JAUHHV010000011">
    <property type="protein sequence ID" value="KAK1407424.1"/>
    <property type="molecule type" value="Genomic_DNA"/>
</dbReference>
<gene>
    <name evidence="10" type="ORF">QVD17_39040</name>
</gene>
<dbReference type="InterPro" id="IPR017888">
    <property type="entry name" value="CYC/TB1_R_domain"/>
</dbReference>
<feature type="region of interest" description="Disordered" evidence="7">
    <location>
        <begin position="183"/>
        <end position="209"/>
    </location>
</feature>
<keyword evidence="3" id="KW-0805">Transcription regulation</keyword>
<evidence type="ECO:0000256" key="6">
    <source>
        <dbReference type="ARBA" id="ARBA00023242"/>
    </source>
</evidence>
<dbReference type="AlphaFoldDB" id="A0AAD8JMV6"/>
<evidence type="ECO:0000313" key="11">
    <source>
        <dbReference type="Proteomes" id="UP001229421"/>
    </source>
</evidence>
<feature type="domain" description="R" evidence="9">
    <location>
        <begin position="216"/>
        <end position="233"/>
    </location>
</feature>
<dbReference type="GO" id="GO:0043565">
    <property type="term" value="F:sequence-specific DNA binding"/>
    <property type="evidence" value="ECO:0007669"/>
    <property type="project" value="TreeGrafter"/>
</dbReference>